<dbReference type="Gene3D" id="2.60.40.1900">
    <property type="entry name" value="Beta-microseminoprotein (PSP94) domain"/>
    <property type="match status" value="1"/>
</dbReference>
<evidence type="ECO:0000256" key="1">
    <source>
        <dbReference type="ARBA" id="ARBA00004613"/>
    </source>
</evidence>
<evidence type="ECO:0000256" key="4">
    <source>
        <dbReference type="ARBA" id="ARBA00023157"/>
    </source>
</evidence>
<evidence type="ECO:0000313" key="6">
    <source>
        <dbReference type="EMBL" id="KAJ8380061.1"/>
    </source>
</evidence>
<keyword evidence="4" id="KW-1015">Disulfide bond</keyword>
<dbReference type="Proteomes" id="UP001152622">
    <property type="component" value="Chromosome 1"/>
</dbReference>
<evidence type="ECO:0000313" key="7">
    <source>
        <dbReference type="Proteomes" id="UP001152622"/>
    </source>
</evidence>
<comment type="caution">
    <text evidence="6">The sequence shown here is derived from an EMBL/GenBank/DDBJ whole genome shotgun (WGS) entry which is preliminary data.</text>
</comment>
<comment type="similarity">
    <text evidence="2">Belongs to the beta-microseminoprotein family.</text>
</comment>
<organism evidence="6 7">
    <name type="scientific">Synaphobranchus kaupii</name>
    <name type="common">Kaup's arrowtooth eel</name>
    <dbReference type="NCBI Taxonomy" id="118154"/>
    <lineage>
        <taxon>Eukaryota</taxon>
        <taxon>Metazoa</taxon>
        <taxon>Chordata</taxon>
        <taxon>Craniata</taxon>
        <taxon>Vertebrata</taxon>
        <taxon>Euteleostomi</taxon>
        <taxon>Actinopterygii</taxon>
        <taxon>Neopterygii</taxon>
        <taxon>Teleostei</taxon>
        <taxon>Anguilliformes</taxon>
        <taxon>Synaphobranchidae</taxon>
        <taxon>Synaphobranchus</taxon>
    </lineage>
</organism>
<dbReference type="AlphaFoldDB" id="A0A9Q1GAS2"/>
<evidence type="ECO:0000256" key="2">
    <source>
        <dbReference type="ARBA" id="ARBA00010352"/>
    </source>
</evidence>
<dbReference type="Pfam" id="PF05825">
    <property type="entry name" value="PSP94"/>
    <property type="match status" value="1"/>
</dbReference>
<name>A0A9Q1GAS2_SYNKA</name>
<reference evidence="6" key="1">
    <citation type="journal article" date="2023" name="Science">
        <title>Genome structures resolve the early diversification of teleost fishes.</title>
        <authorList>
            <person name="Parey E."/>
            <person name="Louis A."/>
            <person name="Montfort J."/>
            <person name="Bouchez O."/>
            <person name="Roques C."/>
            <person name="Iampietro C."/>
            <person name="Lluch J."/>
            <person name="Castinel A."/>
            <person name="Donnadieu C."/>
            <person name="Desvignes T."/>
            <person name="Floi Bucao C."/>
            <person name="Jouanno E."/>
            <person name="Wen M."/>
            <person name="Mejri S."/>
            <person name="Dirks R."/>
            <person name="Jansen H."/>
            <person name="Henkel C."/>
            <person name="Chen W.J."/>
            <person name="Zahm M."/>
            <person name="Cabau C."/>
            <person name="Klopp C."/>
            <person name="Thompson A.W."/>
            <person name="Robinson-Rechavi M."/>
            <person name="Braasch I."/>
            <person name="Lecointre G."/>
            <person name="Bobe J."/>
            <person name="Postlethwait J.H."/>
            <person name="Berthelot C."/>
            <person name="Roest Crollius H."/>
            <person name="Guiguen Y."/>
        </authorList>
    </citation>
    <scope>NUCLEOTIDE SEQUENCE</scope>
    <source>
        <strain evidence="6">WJC10195</strain>
    </source>
</reference>
<evidence type="ECO:0008006" key="8">
    <source>
        <dbReference type="Google" id="ProtNLM"/>
    </source>
</evidence>
<comment type="subcellular location">
    <subcellularLocation>
        <location evidence="1">Secreted</location>
    </subcellularLocation>
</comment>
<dbReference type="EMBL" id="JAINUF010000001">
    <property type="protein sequence ID" value="KAJ8380061.1"/>
    <property type="molecule type" value="Genomic_DNA"/>
</dbReference>
<proteinExistence type="inferred from homology"/>
<dbReference type="PANTHER" id="PTHR10500">
    <property type="entry name" value="BETA-MICROSEMINOPROTEIN"/>
    <property type="match status" value="1"/>
</dbReference>
<evidence type="ECO:0000256" key="3">
    <source>
        <dbReference type="ARBA" id="ARBA00022525"/>
    </source>
</evidence>
<dbReference type="PANTHER" id="PTHR10500:SF7">
    <property type="entry name" value="BETA-MICROSEMINOPROTEIN"/>
    <property type="match status" value="1"/>
</dbReference>
<gene>
    <name evidence="6" type="ORF">SKAU_G00008390</name>
</gene>
<protein>
    <recommendedName>
        <fullName evidence="8">Beta-microseminoprotein</fullName>
    </recommendedName>
</protein>
<feature type="signal peptide" evidence="5">
    <location>
        <begin position="1"/>
        <end position="19"/>
    </location>
</feature>
<evidence type="ECO:0000256" key="5">
    <source>
        <dbReference type="SAM" id="SignalP"/>
    </source>
</evidence>
<keyword evidence="3" id="KW-0964">Secreted</keyword>
<dbReference type="GO" id="GO:0005576">
    <property type="term" value="C:extracellular region"/>
    <property type="evidence" value="ECO:0007669"/>
    <property type="project" value="UniProtKB-SubCell"/>
</dbReference>
<accession>A0A9Q1GAS2</accession>
<keyword evidence="7" id="KW-1185">Reference proteome</keyword>
<keyword evidence="5" id="KW-0732">Signal</keyword>
<feature type="chain" id="PRO_5040364683" description="Beta-microseminoprotein" evidence="5">
    <location>
        <begin position="20"/>
        <end position="177"/>
    </location>
</feature>
<dbReference type="OrthoDB" id="6076852at2759"/>
<dbReference type="InterPro" id="IPR008735">
    <property type="entry name" value="PSP94"/>
</dbReference>
<sequence length="177" mass="19978">MKCLALALLLCTQLHLLHGACYVPAMKTDGTHCQDAVDKTWHAIGSKWRNSACHDCTCSGCCQGYSTPTRFPDDCMKEFDNEKCEYKVFKKTDPTQSCPIFGAVGKDHHRPNHDLLSNVRRQNFVLAILAMFRERMAAMRTPCRLLHQSSPRHLPEPIGGCWPKRGALCERALNLSF</sequence>